<evidence type="ECO:0000256" key="4">
    <source>
        <dbReference type="ARBA" id="ARBA00023136"/>
    </source>
</evidence>
<evidence type="ECO:0000256" key="1">
    <source>
        <dbReference type="ARBA" id="ARBA00022475"/>
    </source>
</evidence>
<keyword evidence="4 5" id="KW-0472">Membrane</keyword>
<reference evidence="7 8" key="1">
    <citation type="submission" date="2017-06" db="EMBL/GenBank/DDBJ databases">
        <authorList>
            <person name="Kim H.J."/>
            <person name="Triplett B.A."/>
        </authorList>
    </citation>
    <scope>NUCLEOTIDE SEQUENCE [LARGE SCALE GENOMIC DNA]</scope>
    <source>
        <strain evidence="7 8">CGMCC 4.5593</strain>
    </source>
</reference>
<keyword evidence="1" id="KW-1003">Cell membrane</keyword>
<evidence type="ECO:0000313" key="8">
    <source>
        <dbReference type="Proteomes" id="UP000198362"/>
    </source>
</evidence>
<dbReference type="InterPro" id="IPR010445">
    <property type="entry name" value="LapA_dom"/>
</dbReference>
<feature type="transmembrane region" description="Helical" evidence="5">
    <location>
        <begin position="27"/>
        <end position="47"/>
    </location>
</feature>
<feature type="transmembrane region" description="Helical" evidence="5">
    <location>
        <begin position="67"/>
        <end position="90"/>
    </location>
</feature>
<evidence type="ECO:0000259" key="6">
    <source>
        <dbReference type="Pfam" id="PF06305"/>
    </source>
</evidence>
<name>A0A239MP00_9ACTN</name>
<evidence type="ECO:0000256" key="2">
    <source>
        <dbReference type="ARBA" id="ARBA00022692"/>
    </source>
</evidence>
<keyword evidence="2 5" id="KW-0812">Transmembrane</keyword>
<dbReference type="Proteomes" id="UP000198362">
    <property type="component" value="Unassembled WGS sequence"/>
</dbReference>
<dbReference type="AlphaFoldDB" id="A0A239MP00"/>
<evidence type="ECO:0000256" key="3">
    <source>
        <dbReference type="ARBA" id="ARBA00022989"/>
    </source>
</evidence>
<keyword evidence="3 5" id="KW-1133">Transmembrane helix</keyword>
<accession>A0A239MP00</accession>
<dbReference type="RefSeq" id="WP_089249797.1">
    <property type="nucleotide sequence ID" value="NZ_FZPH01000006.1"/>
</dbReference>
<evidence type="ECO:0000313" key="7">
    <source>
        <dbReference type="EMBL" id="SNT44441.1"/>
    </source>
</evidence>
<dbReference type="GO" id="GO:0005886">
    <property type="term" value="C:plasma membrane"/>
    <property type="evidence" value="ECO:0007669"/>
    <property type="project" value="InterPro"/>
</dbReference>
<dbReference type="EMBL" id="FZPH01000006">
    <property type="protein sequence ID" value="SNT44441.1"/>
    <property type="molecule type" value="Genomic_DNA"/>
</dbReference>
<gene>
    <name evidence="7" type="ORF">SAMN05421812_106111</name>
</gene>
<proteinExistence type="predicted"/>
<evidence type="ECO:0000256" key="5">
    <source>
        <dbReference type="SAM" id="Phobius"/>
    </source>
</evidence>
<keyword evidence="8" id="KW-1185">Reference proteome</keyword>
<feature type="domain" description="Lipopolysaccharide assembly protein A" evidence="6">
    <location>
        <begin position="48"/>
        <end position="100"/>
    </location>
</feature>
<sequence length="103" mass="11430">MSRSVSSNGTSTKGTLPDEMRRTKIGLSWIMLVVGLILLAFLLVFVLQNLDSVRIHFLTVDFTMPLGVALLLAAIGGALIASIPFAARILQLRRATRKERHWR</sequence>
<organism evidence="7 8">
    <name type="scientific">Asanoa hainanensis</name>
    <dbReference type="NCBI Taxonomy" id="560556"/>
    <lineage>
        <taxon>Bacteria</taxon>
        <taxon>Bacillati</taxon>
        <taxon>Actinomycetota</taxon>
        <taxon>Actinomycetes</taxon>
        <taxon>Micromonosporales</taxon>
        <taxon>Micromonosporaceae</taxon>
        <taxon>Asanoa</taxon>
    </lineage>
</organism>
<protein>
    <submittedName>
        <fullName evidence="7">Uncharacterized integral membrane protein</fullName>
    </submittedName>
</protein>
<dbReference type="Pfam" id="PF06305">
    <property type="entry name" value="LapA_dom"/>
    <property type="match status" value="1"/>
</dbReference>